<feature type="compositionally biased region" description="Low complexity" evidence="7">
    <location>
        <begin position="566"/>
        <end position="584"/>
    </location>
</feature>
<dbReference type="Proteomes" id="UP000038009">
    <property type="component" value="Unassembled WGS sequence"/>
</dbReference>
<feature type="compositionally biased region" description="Low complexity" evidence="7">
    <location>
        <begin position="924"/>
        <end position="936"/>
    </location>
</feature>
<evidence type="ECO:0000256" key="3">
    <source>
        <dbReference type="ARBA" id="ARBA00022737"/>
    </source>
</evidence>
<dbReference type="GO" id="GO:0051010">
    <property type="term" value="F:microtubule plus-end binding"/>
    <property type="evidence" value="ECO:0007669"/>
    <property type="project" value="InterPro"/>
</dbReference>
<feature type="region of interest" description="Disordered" evidence="7">
    <location>
        <begin position="622"/>
        <end position="652"/>
    </location>
</feature>
<feature type="region of interest" description="Disordered" evidence="7">
    <location>
        <begin position="1684"/>
        <end position="1831"/>
    </location>
</feature>
<evidence type="ECO:0000256" key="7">
    <source>
        <dbReference type="SAM" id="MobiDB-lite"/>
    </source>
</evidence>
<comment type="similarity">
    <text evidence="5">Belongs to the TOG/XMAP215 family.</text>
</comment>
<gene>
    <name evidence="9" type="ORF">ABL78_8007</name>
</gene>
<feature type="region of interest" description="Disordered" evidence="7">
    <location>
        <begin position="898"/>
        <end position="1031"/>
    </location>
</feature>
<accession>A0A0N0P2I0</accession>
<feature type="compositionally biased region" description="Low complexity" evidence="7">
    <location>
        <begin position="516"/>
        <end position="525"/>
    </location>
</feature>
<feature type="compositionally biased region" description="Low complexity" evidence="7">
    <location>
        <begin position="1714"/>
        <end position="1742"/>
    </location>
</feature>
<dbReference type="VEuPathDB" id="TriTrypDB:Lsey_0468_0030"/>
<comment type="subcellular location">
    <subcellularLocation>
        <location evidence="1">Cytoplasm</location>
        <location evidence="1">Cytoskeleton</location>
    </subcellularLocation>
</comment>
<feature type="compositionally biased region" description="Polar residues" evidence="7">
    <location>
        <begin position="526"/>
        <end position="550"/>
    </location>
</feature>
<proteinExistence type="inferred from homology"/>
<dbReference type="OMA" id="VCEYVRE"/>
<dbReference type="Pfam" id="PF21041">
    <property type="entry name" value="XMAP215_CLASP_TOG"/>
    <property type="match status" value="1"/>
</dbReference>
<feature type="region of interest" description="Disordered" evidence="7">
    <location>
        <begin position="1361"/>
        <end position="1381"/>
    </location>
</feature>
<feature type="region of interest" description="Disordered" evidence="7">
    <location>
        <begin position="243"/>
        <end position="262"/>
    </location>
</feature>
<dbReference type="InterPro" id="IPR048491">
    <property type="entry name" value="XMAP215_CLASP_TOG"/>
</dbReference>
<dbReference type="GO" id="GO:0046785">
    <property type="term" value="P:microtubule polymerization"/>
    <property type="evidence" value="ECO:0007669"/>
    <property type="project" value="InterPro"/>
</dbReference>
<feature type="compositionally biased region" description="Polar residues" evidence="7">
    <location>
        <begin position="1271"/>
        <end position="1284"/>
    </location>
</feature>
<feature type="region of interest" description="Disordered" evidence="7">
    <location>
        <begin position="1251"/>
        <end position="1325"/>
    </location>
</feature>
<reference evidence="9 10" key="1">
    <citation type="journal article" date="2015" name="PLoS Pathog.">
        <title>Leptomonas seymouri: Adaptations to the Dixenous Life Cycle Analyzed by Genome Sequencing, Transcriptome Profiling and Co-infection with Leishmania donovani.</title>
        <authorList>
            <person name="Kraeva N."/>
            <person name="Butenko A."/>
            <person name="Hlavacova J."/>
            <person name="Kostygov A."/>
            <person name="Myskova J."/>
            <person name="Grybchuk D."/>
            <person name="Lestinova T."/>
            <person name="Votypka J."/>
            <person name="Volf P."/>
            <person name="Opperdoes F."/>
            <person name="Flegontov P."/>
            <person name="Lukes J."/>
            <person name="Yurchenko V."/>
        </authorList>
    </citation>
    <scope>NUCLEOTIDE SEQUENCE [LARGE SCALE GENOMIC DNA]</scope>
    <source>
        <strain evidence="9 10">ATCC 30220</strain>
    </source>
</reference>
<dbReference type="InterPro" id="IPR024395">
    <property type="entry name" value="CLASP_N_dom"/>
</dbReference>
<keyword evidence="4" id="KW-0206">Cytoskeleton</keyword>
<feature type="region of interest" description="Disordered" evidence="7">
    <location>
        <begin position="516"/>
        <end position="584"/>
    </location>
</feature>
<dbReference type="InterPro" id="IPR021133">
    <property type="entry name" value="HEAT_type_2"/>
</dbReference>
<feature type="compositionally biased region" description="Low complexity" evidence="7">
    <location>
        <begin position="994"/>
        <end position="1003"/>
    </location>
</feature>
<feature type="domain" description="TOG" evidence="8">
    <location>
        <begin position="286"/>
        <end position="524"/>
    </location>
</feature>
<keyword evidence="2" id="KW-0963">Cytoplasm</keyword>
<dbReference type="GO" id="GO:0030951">
    <property type="term" value="P:establishment or maintenance of microtubule cytoskeleton polarity"/>
    <property type="evidence" value="ECO:0007669"/>
    <property type="project" value="InterPro"/>
</dbReference>
<keyword evidence="10" id="KW-1185">Reference proteome</keyword>
<feature type="repeat" description="HEAT" evidence="6">
    <location>
        <begin position="1192"/>
        <end position="1230"/>
    </location>
</feature>
<dbReference type="SMART" id="SM01349">
    <property type="entry name" value="TOG"/>
    <property type="match status" value="3"/>
</dbReference>
<evidence type="ECO:0000256" key="2">
    <source>
        <dbReference type="ARBA" id="ARBA00022490"/>
    </source>
</evidence>
<dbReference type="InterPro" id="IPR016024">
    <property type="entry name" value="ARM-type_fold"/>
</dbReference>
<feature type="compositionally biased region" description="Basic and acidic residues" evidence="7">
    <location>
        <begin position="1261"/>
        <end position="1270"/>
    </location>
</feature>
<feature type="compositionally biased region" description="Low complexity" evidence="7">
    <location>
        <begin position="1789"/>
        <end position="1801"/>
    </location>
</feature>
<dbReference type="GO" id="GO:0005856">
    <property type="term" value="C:cytoskeleton"/>
    <property type="evidence" value="ECO:0007669"/>
    <property type="project" value="UniProtKB-SubCell"/>
</dbReference>
<name>A0A0N0P2I0_LEPSE</name>
<dbReference type="PANTHER" id="PTHR12609">
    <property type="entry name" value="MICROTUBULE ASSOCIATED PROTEIN XMAP215"/>
    <property type="match status" value="1"/>
</dbReference>
<dbReference type="InterPro" id="IPR034085">
    <property type="entry name" value="TOG"/>
</dbReference>
<evidence type="ECO:0000256" key="1">
    <source>
        <dbReference type="ARBA" id="ARBA00004245"/>
    </source>
</evidence>
<feature type="domain" description="TOG" evidence="8">
    <location>
        <begin position="18"/>
        <end position="242"/>
    </location>
</feature>
<dbReference type="PROSITE" id="PS50077">
    <property type="entry name" value="HEAT_REPEAT"/>
    <property type="match status" value="1"/>
</dbReference>
<evidence type="ECO:0000256" key="6">
    <source>
        <dbReference type="PROSITE-ProRule" id="PRU00103"/>
    </source>
</evidence>
<dbReference type="Gene3D" id="1.25.10.10">
    <property type="entry name" value="Leucine-rich Repeat Variant"/>
    <property type="match status" value="4"/>
</dbReference>
<evidence type="ECO:0000256" key="5">
    <source>
        <dbReference type="ARBA" id="ARBA00025722"/>
    </source>
</evidence>
<evidence type="ECO:0000259" key="8">
    <source>
        <dbReference type="SMART" id="SM01349"/>
    </source>
</evidence>
<dbReference type="EMBL" id="LJSK01000468">
    <property type="protein sequence ID" value="KPI82976.1"/>
    <property type="molecule type" value="Genomic_DNA"/>
</dbReference>
<evidence type="ECO:0000256" key="4">
    <source>
        <dbReference type="ARBA" id="ARBA00023212"/>
    </source>
</evidence>
<dbReference type="Pfam" id="PF12348">
    <property type="entry name" value="CLASP_N"/>
    <property type="match status" value="1"/>
</dbReference>
<sequence>MDLDSRPVGGGAGAKPFDGARTPDEGFQSCSVSELVAHGNWKARKEGFEKVQRDPSKNKKLLLDSLKPVAAEGNAMVQEVAIEALAAVLAHCDEPERAQIAEGALPFVIEKGITGRPRAVQASQSFVSTLVQEGCAKSVFAVLLLAFAHRTPKNRLAAAQLAASLVADYGVQHFPTKEILRAMQPLFNDANAQVRKEAVSLCCQCYRYIGAGIKGFLTDLRDVQLQELQKQFESVKVGEAPPKSIKGTISTSGDRNTGKERSTALRPIASLTGDEEGGVADDAGFQLLEESSVISKLPKKFFRVALEKETTWQNRVEYVSENLLPLLAAPRFRVKDDYHELVSMMKEYLVDPQAPLMLLGFKMIQECARGLRNDFGLHARVFLSPLLDKLKDKKLSVQLHVMKTLEDLICFNCLSMDQCNEEIDQALQSKNPTQRTAIINFCLRMIDVLGDKSRYIKLGRSTALLTRLVNDEKSSIRDIAYVLLDKLIQAFGEAQYRSVLSTLDDNQRHNMAAAVARGAPGVGPRSTGSRPASSFPTPSASVVANATPFSSPAKKVPRLDDGDVQASSLGPAGSTGTASAAGAPSAARRLSVSLDESGEHGLRMSSASHEVSLSASLIAGKPPFSDRAAASRSGGVGRSSGGENATPSRSAVGDGIALESSLPPKMEAVTMVLGFLNGDDAVRDMVRSTEWARRQEGVTRLLTMVQQWTPAQAARGINYLVVFVRAHPSFREPIFQVLLVVVQICQEALRKVATLAPGAGYAIVSGLTPRLSEAKNKPLVREVCELIAQKLGNRFVVRHMLDTATLVKTPKLLQEVCEYVREVVQQKPGNVESEADVVDVRGVLHFIRVACADVNNAGVRQEAVLLLAELRRMAQGASAIEKCVATLPSPFPAMYEREMSKPESARSNMSAAGAPLPPPRVNVSGAGSAAAPASAPTKRVRTSSQSPGPGNRGRVSMHSPQKPPTAHRRTASGDDVSPPKVQSILSLSTDGAPASLSASASRLSTRRTRSAGPSPRASFAPGTTPPPSLRPILQEITSGDDWRDRLAGLRHAEEFVEETPRPLPSHCAVSLLKALQSRFEEPNKNVLVDVLRFIPVVVNAAGARECTAALRKLAPGVLAMLGDQKAALREEARNVAFLAMRVVGLESMLPLLQKPLASESNVCRQNVLEMMVNGFEQLPPEATLPRAGTQLLAPAVINSMMDRILEVRVIAEQVLGWMIGVVGEDFVLQSAQRLKPAEQQVVMPAIERQLDHHRRAVPGSEKPERARSESTPRLTNLNATTSLLYENEESRRTTPRAATPCRRGSIHAIRDGRGGAGSATSAREGSGAVQLSTAALEQAAAMSTADSAVASTSALRRERSVANNAKIESSSVKADPVPKSGVADPAKIPDIVCVTPKAKPVAKGSSNAAMTKAHPPATSLSLPREATTADEGKREIYTIREILVGLRSSTPDVAECMCSDFNRHLRAGVDCGTPEIIQAMVERLYENTQSFDAALATALIDSLTALFSTPQSTSRCHSQLLVRITGVFFDCLLSEKFSLQEPIIKALNAMTLRMLEGCRADDVFSALMSRLTNYSGAYLSSGQKSDLKYIQVTVKCIMRVDLTKVSADTTVLYCHEYLLLHPPSAFRNLDDTPIRTVKTILQSATKRHGPSLLTTAEKLVGPQNLVTHFIRACLEMQEKAAKDKGQNEQQVIEECRHEQRASQSPVPPTKGKLASSAAAAAATPAASSGRSTTPTRRTTTPTPRKERQSRHADPHVTVKVPPPSSAASTTSAPAPISTSIATGGSSVVRALSPPSPTASRRTPVRMHLRQGATTPNHSGRDHTTTRSPLRAAPTLAAVSPTKASSGQGDVMKELMDIFAHIRNHVTSADGISELYAFLKTTTPSQYESAFKLQFNRCSEAFRLYIKRKLERKIEEDESKPASFQLPAVIQNLS</sequence>
<feature type="domain" description="TOG" evidence="8">
    <location>
        <begin position="1018"/>
        <end position="1258"/>
    </location>
</feature>
<feature type="compositionally biased region" description="Polar residues" evidence="7">
    <location>
        <begin position="1361"/>
        <end position="1372"/>
    </location>
</feature>
<dbReference type="GO" id="GO:0007051">
    <property type="term" value="P:spindle organization"/>
    <property type="evidence" value="ECO:0007669"/>
    <property type="project" value="InterPro"/>
</dbReference>
<dbReference type="InterPro" id="IPR045110">
    <property type="entry name" value="XMAP215"/>
</dbReference>
<keyword evidence="3" id="KW-0677">Repeat</keyword>
<organism evidence="9 10">
    <name type="scientific">Leptomonas seymouri</name>
    <dbReference type="NCBI Taxonomy" id="5684"/>
    <lineage>
        <taxon>Eukaryota</taxon>
        <taxon>Discoba</taxon>
        <taxon>Euglenozoa</taxon>
        <taxon>Kinetoplastea</taxon>
        <taxon>Metakinetoplastina</taxon>
        <taxon>Trypanosomatida</taxon>
        <taxon>Trypanosomatidae</taxon>
        <taxon>Leishmaniinae</taxon>
        <taxon>Leptomonas</taxon>
    </lineage>
</organism>
<evidence type="ECO:0000313" key="9">
    <source>
        <dbReference type="EMBL" id="KPI82976.1"/>
    </source>
</evidence>
<feature type="compositionally biased region" description="Low complexity" evidence="7">
    <location>
        <begin position="1765"/>
        <end position="1782"/>
    </location>
</feature>
<feature type="region of interest" description="Disordered" evidence="7">
    <location>
        <begin position="1404"/>
        <end position="1427"/>
    </location>
</feature>
<dbReference type="OrthoDB" id="205662at2759"/>
<feature type="region of interest" description="Disordered" evidence="7">
    <location>
        <begin position="1"/>
        <end position="28"/>
    </location>
</feature>
<protein>
    <recommendedName>
        <fullName evidence="8">TOG domain-containing protein</fullName>
    </recommendedName>
</protein>
<dbReference type="SUPFAM" id="SSF48371">
    <property type="entry name" value="ARM repeat"/>
    <property type="match status" value="1"/>
</dbReference>
<feature type="compositionally biased region" description="Basic and acidic residues" evidence="7">
    <location>
        <begin position="1743"/>
        <end position="1756"/>
    </location>
</feature>
<comment type="caution">
    <text evidence="9">The sequence shown here is derived from an EMBL/GenBank/DDBJ whole genome shotgun (WGS) entry which is preliminary data.</text>
</comment>
<dbReference type="InterPro" id="IPR011989">
    <property type="entry name" value="ARM-like"/>
</dbReference>
<dbReference type="GO" id="GO:0061863">
    <property type="term" value="F:microtubule plus end polymerase"/>
    <property type="evidence" value="ECO:0007669"/>
    <property type="project" value="InterPro"/>
</dbReference>
<evidence type="ECO:0000313" key="10">
    <source>
        <dbReference type="Proteomes" id="UP000038009"/>
    </source>
</evidence>